<dbReference type="PANTHER" id="PTHR12250">
    <property type="entry name" value="PHOSPHATIDYLINOSITOL GLYCAN, CLASS N"/>
    <property type="match status" value="1"/>
</dbReference>
<feature type="domain" description="GPI ethanolamine phosphate transferase 1 C-terminal" evidence="13">
    <location>
        <begin position="618"/>
        <end position="845"/>
    </location>
</feature>
<feature type="transmembrane region" description="Helical" evidence="12">
    <location>
        <begin position="601"/>
        <end position="626"/>
    </location>
</feature>
<evidence type="ECO:0000256" key="4">
    <source>
        <dbReference type="ARBA" id="ARBA00020831"/>
    </source>
</evidence>
<dbReference type="InterPro" id="IPR017852">
    <property type="entry name" value="GPI_EtnP_transferase_1_C"/>
</dbReference>
<keyword evidence="9 12" id="KW-1133">Transmembrane helix</keyword>
<keyword evidence="15" id="KW-1185">Reference proteome</keyword>
<feature type="transmembrane region" description="Helical" evidence="12">
    <location>
        <begin position="474"/>
        <end position="493"/>
    </location>
</feature>
<organism evidence="15">
    <name type="scientific">Micromonas pusilla (strain CCMP1545)</name>
    <name type="common">Picoplanktonic green alga</name>
    <dbReference type="NCBI Taxonomy" id="564608"/>
    <lineage>
        <taxon>Eukaryota</taxon>
        <taxon>Viridiplantae</taxon>
        <taxon>Chlorophyta</taxon>
        <taxon>Mamiellophyceae</taxon>
        <taxon>Mamiellales</taxon>
        <taxon>Mamiellaceae</taxon>
        <taxon>Micromonas</taxon>
    </lineage>
</organism>
<evidence type="ECO:0000256" key="6">
    <source>
        <dbReference type="ARBA" id="ARBA00022679"/>
    </source>
</evidence>
<feature type="transmembrane region" description="Helical" evidence="12">
    <location>
        <begin position="647"/>
        <end position="665"/>
    </location>
</feature>
<keyword evidence="8 12" id="KW-0256">Endoplasmic reticulum</keyword>
<gene>
    <name evidence="14" type="ORF">MICPUCDRAFT_16604</name>
</gene>
<dbReference type="InterPro" id="IPR002591">
    <property type="entry name" value="Phosphodiest/P_Trfase"/>
</dbReference>
<dbReference type="InterPro" id="IPR007070">
    <property type="entry name" value="GPI_EtnP_transferase_1"/>
</dbReference>
<accession>C1MQ57</accession>
<dbReference type="Pfam" id="PF01663">
    <property type="entry name" value="Phosphodiest"/>
    <property type="match status" value="1"/>
</dbReference>
<evidence type="ECO:0000256" key="3">
    <source>
        <dbReference type="ARBA" id="ARBA00008400"/>
    </source>
</evidence>
<dbReference type="STRING" id="564608.C1MQ57"/>
<comment type="pathway">
    <text evidence="2 12">Glycolipid biosynthesis; glycosylphosphatidylinositol-anchor biosynthesis.</text>
</comment>
<evidence type="ECO:0000313" key="15">
    <source>
        <dbReference type="Proteomes" id="UP000001876"/>
    </source>
</evidence>
<evidence type="ECO:0000256" key="11">
    <source>
        <dbReference type="ARBA" id="ARBA00023180"/>
    </source>
</evidence>
<keyword evidence="11" id="KW-0325">Glycoprotein</keyword>
<feature type="transmembrane region" description="Helical" evidence="12">
    <location>
        <begin position="786"/>
        <end position="809"/>
    </location>
</feature>
<dbReference type="InterPro" id="IPR017850">
    <property type="entry name" value="Alkaline_phosphatase_core_sf"/>
</dbReference>
<evidence type="ECO:0000259" key="13">
    <source>
        <dbReference type="Pfam" id="PF04987"/>
    </source>
</evidence>
<dbReference type="GeneID" id="9683011"/>
<dbReference type="UniPathway" id="UPA00196"/>
<keyword evidence="6 12" id="KW-0808">Transferase</keyword>
<keyword evidence="5 12" id="KW-0337">GPI-anchor biosynthesis</keyword>
<dbReference type="CDD" id="cd16020">
    <property type="entry name" value="GPI_EPT_1"/>
    <property type="match status" value="1"/>
</dbReference>
<protein>
    <recommendedName>
        <fullName evidence="4 12">GPI ethanolamine phosphate transferase 1</fullName>
        <ecNumber evidence="12">2.-.-.-</ecNumber>
    </recommendedName>
</protein>
<feature type="transmembrane region" description="Helical" evidence="12">
    <location>
        <begin position="748"/>
        <end position="766"/>
    </location>
</feature>
<feature type="transmembrane region" description="Helical" evidence="12">
    <location>
        <begin position="677"/>
        <end position="707"/>
    </location>
</feature>
<feature type="transmembrane region" description="Helical" evidence="12">
    <location>
        <begin position="538"/>
        <end position="560"/>
    </location>
</feature>
<dbReference type="EC" id="2.-.-.-" evidence="12"/>
<evidence type="ECO:0000256" key="12">
    <source>
        <dbReference type="RuleBase" id="RU367138"/>
    </source>
</evidence>
<comment type="subcellular location">
    <subcellularLocation>
        <location evidence="1 12">Endoplasmic reticulum membrane</location>
        <topology evidence="1 12">Multi-pass membrane protein</topology>
    </subcellularLocation>
</comment>
<feature type="transmembrane region" description="Helical" evidence="12">
    <location>
        <begin position="514"/>
        <end position="532"/>
    </location>
</feature>
<dbReference type="eggNOG" id="KOG2124">
    <property type="taxonomic scope" value="Eukaryota"/>
</dbReference>
<dbReference type="Gene3D" id="3.40.720.10">
    <property type="entry name" value="Alkaline Phosphatase, subunit A"/>
    <property type="match status" value="1"/>
</dbReference>
<dbReference type="GO" id="GO:0051377">
    <property type="term" value="F:mannose-ethanolamine phosphotransferase activity"/>
    <property type="evidence" value="ECO:0007669"/>
    <property type="project" value="UniProtKB-UniRule"/>
</dbReference>
<dbReference type="Proteomes" id="UP000001876">
    <property type="component" value="Unassembled WGS sequence"/>
</dbReference>
<evidence type="ECO:0000256" key="2">
    <source>
        <dbReference type="ARBA" id="ARBA00004687"/>
    </source>
</evidence>
<dbReference type="AlphaFoldDB" id="C1MQ57"/>
<dbReference type="InterPro" id="IPR037671">
    <property type="entry name" value="PIGN_N"/>
</dbReference>
<dbReference type="PANTHER" id="PTHR12250:SF0">
    <property type="entry name" value="GPI ETHANOLAMINE PHOSPHATE TRANSFERASE 1"/>
    <property type="match status" value="1"/>
</dbReference>
<sequence length="898" mass="97124">MYTSARFRLVAFGVALHALLMYAMIDVHFATPLVHGMEPMSADFAPSAKRLVVIVADGLRADRLFELETEPGADAEVSSPRAPFLHRIAREEGRWGVSHARPPTESRPGLVSLLAGFYEDPSAITKGWHANAVEFDHLLNQSSAAWAIGAPSVVPLFASGISHIRARAYDDAMEDFAASSDHAALDEYVLDRVQEVLRGNVTDEEARSGANVRSEQAALEGDRVVFLLHLLGVDSAGHAHKPHGEGYLSAVRAVDDVARRVHEAFETRFGKDGGGTAYVFTADHGMNRRGGHGDGDPECTETPFIAWGAGVGAASDAKETNAACRPRGKDAPTPEMEWGLKDATRCDVDQADVAALGASLLGMAPPKHNSGVLPVSYLNSARPDIRSGAAVANAAQMLSVYRRKVSVTSSTSIMAYVSPTGFRPYAPLINADETLAGLELAHARGDHATAIEGAQALSLECVWGNAYLHSYDKVLLMGVITACFLSWMAFLGVHLRVERGGVSRVGEASSKTRATAGAAVVSIATSGVLLLRSSPVTYYAYFNLPVYFAWHCFTTLRSVSRSRTRRRTAKRVDVWGVVVTVVAIILTQVLCQSFHDRRIYTGLFCIACVAFTTLAVWFSFLMLLAASSCVVISVDRLQTAEERIPDGLHATAWLIAVGAIPLPLLSPRKFTPRFVSVYLAAATVYALFSVSYESMFYSILGAAALAWMTLERYYQIHSIAMTCDVGDVVTYASVSTTRSLHLGDVRHAAVFLVLINAAFFGTGNIASVASFEMSSVYRFTTRFNPYLMGGLLVLKVLVPMFTVAVAFLMSLKLQGADSFGMYLIFIALSDCMAIRFFYQITTVGSWADIGHSISRYALMGTQVVSILLFLGVADVFTRVLPINGVCAVTARARSKKRN</sequence>
<proteinExistence type="inferred from homology"/>
<dbReference type="OrthoDB" id="2748310at2759"/>
<evidence type="ECO:0000256" key="9">
    <source>
        <dbReference type="ARBA" id="ARBA00022989"/>
    </source>
</evidence>
<evidence type="ECO:0000256" key="1">
    <source>
        <dbReference type="ARBA" id="ARBA00004477"/>
    </source>
</evidence>
<dbReference type="EMBL" id="GG663738">
    <property type="protein sequence ID" value="EEH57651.1"/>
    <property type="molecule type" value="Genomic_DNA"/>
</dbReference>
<feature type="transmembrane region" description="Helical" evidence="12">
    <location>
        <begin position="853"/>
        <end position="873"/>
    </location>
</feature>
<keyword evidence="10 12" id="KW-0472">Membrane</keyword>
<dbReference type="SUPFAM" id="SSF53649">
    <property type="entry name" value="Alkaline phosphatase-like"/>
    <property type="match status" value="1"/>
</dbReference>
<dbReference type="GO" id="GO:0006506">
    <property type="term" value="P:GPI anchor biosynthetic process"/>
    <property type="evidence" value="ECO:0007669"/>
    <property type="project" value="UniProtKB-UniPathway"/>
</dbReference>
<evidence type="ECO:0000313" key="14">
    <source>
        <dbReference type="EMBL" id="EEH57651.1"/>
    </source>
</evidence>
<reference evidence="14 15" key="1">
    <citation type="journal article" date="2009" name="Science">
        <title>Green evolution and dynamic adaptations revealed by genomes of the marine picoeukaryotes Micromonas.</title>
        <authorList>
            <person name="Worden A.Z."/>
            <person name="Lee J.H."/>
            <person name="Mock T."/>
            <person name="Rouze P."/>
            <person name="Simmons M.P."/>
            <person name="Aerts A.L."/>
            <person name="Allen A.E."/>
            <person name="Cuvelier M.L."/>
            <person name="Derelle E."/>
            <person name="Everett M.V."/>
            <person name="Foulon E."/>
            <person name="Grimwood J."/>
            <person name="Gundlach H."/>
            <person name="Henrissat B."/>
            <person name="Napoli C."/>
            <person name="McDonald S.M."/>
            <person name="Parker M.S."/>
            <person name="Rombauts S."/>
            <person name="Salamov A."/>
            <person name="Von Dassow P."/>
            <person name="Badger J.H."/>
            <person name="Coutinho P.M."/>
            <person name="Demir E."/>
            <person name="Dubchak I."/>
            <person name="Gentemann C."/>
            <person name="Eikrem W."/>
            <person name="Gready J.E."/>
            <person name="John U."/>
            <person name="Lanier W."/>
            <person name="Lindquist E.A."/>
            <person name="Lucas S."/>
            <person name="Mayer K.F."/>
            <person name="Moreau H."/>
            <person name="Not F."/>
            <person name="Otillar R."/>
            <person name="Panaud O."/>
            <person name="Pangilinan J."/>
            <person name="Paulsen I."/>
            <person name="Piegu B."/>
            <person name="Poliakov A."/>
            <person name="Robbens S."/>
            <person name="Schmutz J."/>
            <person name="Toulza E."/>
            <person name="Wyss T."/>
            <person name="Zelensky A."/>
            <person name="Zhou K."/>
            <person name="Armbrust E.V."/>
            <person name="Bhattacharya D."/>
            <person name="Goodenough U.W."/>
            <person name="Van de Peer Y."/>
            <person name="Grigoriev I.V."/>
        </authorList>
    </citation>
    <scope>NUCLEOTIDE SEQUENCE [LARGE SCALE GENOMIC DNA]</scope>
    <source>
        <strain evidence="14 15">CCMP1545</strain>
    </source>
</reference>
<evidence type="ECO:0000256" key="7">
    <source>
        <dbReference type="ARBA" id="ARBA00022692"/>
    </source>
</evidence>
<comment type="function">
    <text evidence="12">Ethanolamine phosphate transferase involved in glycosylphosphatidylinositol-anchor biosynthesis. Transfers ethanolamine phosphate to the first alpha-1,4-linked mannose of the glycosylphosphatidylinositol precursor of GPI-anchor.</text>
</comment>
<dbReference type="GO" id="GO:0005789">
    <property type="term" value="C:endoplasmic reticulum membrane"/>
    <property type="evidence" value="ECO:0007669"/>
    <property type="project" value="UniProtKB-SubCell"/>
</dbReference>
<comment type="caution">
    <text evidence="12">Lacks conserved residue(s) required for the propagation of feature annotation.</text>
</comment>
<dbReference type="KEGG" id="mpp:MICPUCDRAFT_16604"/>
<evidence type="ECO:0000256" key="5">
    <source>
        <dbReference type="ARBA" id="ARBA00022502"/>
    </source>
</evidence>
<feature type="transmembrane region" description="Helical" evidence="12">
    <location>
        <begin position="572"/>
        <end position="595"/>
    </location>
</feature>
<name>C1MQ57_MICPC</name>
<dbReference type="RefSeq" id="XP_003057700.1">
    <property type="nucleotide sequence ID" value="XM_003057654.1"/>
</dbReference>
<keyword evidence="7 12" id="KW-0812">Transmembrane</keyword>
<comment type="similarity">
    <text evidence="3 12">Belongs to the PIGG/PIGN/PIGO family. PIGN subfamily.</text>
</comment>
<dbReference type="OMA" id="QSYFHRE"/>
<evidence type="ECO:0000256" key="8">
    <source>
        <dbReference type="ARBA" id="ARBA00022824"/>
    </source>
</evidence>
<feature type="transmembrane region" description="Helical" evidence="12">
    <location>
        <begin position="821"/>
        <end position="841"/>
    </location>
</feature>
<evidence type="ECO:0000256" key="10">
    <source>
        <dbReference type="ARBA" id="ARBA00023136"/>
    </source>
</evidence>
<dbReference type="Pfam" id="PF04987">
    <property type="entry name" value="PigN"/>
    <property type="match status" value="1"/>
</dbReference>